<dbReference type="STRING" id="68223.GCA_002028425_02588"/>
<dbReference type="AlphaFoldDB" id="A0A0F4IUQ3"/>
<dbReference type="EMBL" id="JZWV01001031">
    <property type="protein sequence ID" value="KJY25737.1"/>
    <property type="molecule type" value="Genomic_DNA"/>
</dbReference>
<evidence type="ECO:0000313" key="2">
    <source>
        <dbReference type="EMBL" id="KJY25737.1"/>
    </source>
</evidence>
<gene>
    <name evidence="2" type="ORF">VR44_31750</name>
</gene>
<evidence type="ECO:0000259" key="1">
    <source>
        <dbReference type="Pfam" id="PF07905"/>
    </source>
</evidence>
<protein>
    <submittedName>
        <fullName evidence="2">Regulatory protein</fullName>
    </submittedName>
</protein>
<dbReference type="InterPro" id="IPR012914">
    <property type="entry name" value="PucR_dom"/>
</dbReference>
<comment type="caution">
    <text evidence="2">The sequence shown here is derived from an EMBL/GenBank/DDBJ whole genome shotgun (WGS) entry which is preliminary data.</text>
</comment>
<dbReference type="Pfam" id="PF07905">
    <property type="entry name" value="PucR"/>
    <property type="match status" value="1"/>
</dbReference>
<organism evidence="2 3">
    <name type="scientific">Streptomyces katrae</name>
    <dbReference type="NCBI Taxonomy" id="68223"/>
    <lineage>
        <taxon>Bacteria</taxon>
        <taxon>Bacillati</taxon>
        <taxon>Actinomycetota</taxon>
        <taxon>Actinomycetes</taxon>
        <taxon>Kitasatosporales</taxon>
        <taxon>Streptomycetaceae</taxon>
        <taxon>Streptomyces</taxon>
    </lineage>
</organism>
<keyword evidence="3" id="KW-1185">Reference proteome</keyword>
<evidence type="ECO:0000313" key="3">
    <source>
        <dbReference type="Proteomes" id="UP000033551"/>
    </source>
</evidence>
<feature type="non-terminal residue" evidence="2">
    <location>
        <position position="133"/>
    </location>
</feature>
<name>A0A0F4IUQ3_9ACTN</name>
<proteinExistence type="predicted"/>
<reference evidence="2 3" key="1">
    <citation type="submission" date="2015-02" db="EMBL/GenBank/DDBJ databases">
        <authorList>
            <person name="Ju K.-S."/>
            <person name="Doroghazi J.R."/>
            <person name="Metcalf W."/>
        </authorList>
    </citation>
    <scope>NUCLEOTIDE SEQUENCE [LARGE SCALE GENOMIC DNA]</scope>
    <source>
        <strain evidence="2 3">NRRL ISP-5550</strain>
    </source>
</reference>
<accession>A0A0F4IUQ3</accession>
<dbReference type="Proteomes" id="UP000033551">
    <property type="component" value="Unassembled WGS sequence"/>
</dbReference>
<feature type="domain" description="Purine catabolism PurC-like" evidence="1">
    <location>
        <begin position="2"/>
        <end position="60"/>
    </location>
</feature>
<sequence length="133" mass="13119">MEAYVARLVRAGVAGLGFGVTPVHETVPPGLAEACAEYGLPLVEVPPGTPFTAVARTVWRLMAEARTRELRRVTEAQQSLAAAAARPDPVPAALSRLAASLGGWAALWGPGAEPGAGGGTPGAAAGAGGAGVA</sequence>